<evidence type="ECO:0000313" key="4">
    <source>
        <dbReference type="Proteomes" id="UP000567179"/>
    </source>
</evidence>
<name>A0A8H5BU61_9AGAR</name>
<dbReference type="OrthoDB" id="3270417at2759"/>
<proteinExistence type="predicted"/>
<feature type="domain" description="DUF6534" evidence="2">
    <location>
        <begin position="6"/>
        <end position="75"/>
    </location>
</feature>
<comment type="caution">
    <text evidence="3">The sequence shown here is derived from an EMBL/GenBank/DDBJ whole genome shotgun (WGS) entry which is preliminary data.</text>
</comment>
<keyword evidence="1" id="KW-0472">Membrane</keyword>
<evidence type="ECO:0000313" key="3">
    <source>
        <dbReference type="EMBL" id="KAF5329304.1"/>
    </source>
</evidence>
<dbReference type="InterPro" id="IPR045339">
    <property type="entry name" value="DUF6534"/>
</dbReference>
<dbReference type="EMBL" id="JAACJJ010000002">
    <property type="protein sequence ID" value="KAF5329304.1"/>
    <property type="molecule type" value="Genomic_DNA"/>
</dbReference>
<reference evidence="3 4" key="1">
    <citation type="journal article" date="2020" name="ISME J.">
        <title>Uncovering the hidden diversity of litter-decomposition mechanisms in mushroom-forming fungi.</title>
        <authorList>
            <person name="Floudas D."/>
            <person name="Bentzer J."/>
            <person name="Ahren D."/>
            <person name="Johansson T."/>
            <person name="Persson P."/>
            <person name="Tunlid A."/>
        </authorList>
    </citation>
    <scope>NUCLEOTIDE SEQUENCE [LARGE SCALE GENOMIC DNA]</scope>
    <source>
        <strain evidence="3 4">CBS 101986</strain>
    </source>
</reference>
<accession>A0A8H5BU61</accession>
<gene>
    <name evidence="3" type="ORF">D9619_009256</name>
</gene>
<dbReference type="Pfam" id="PF20152">
    <property type="entry name" value="DUF6534"/>
    <property type="match status" value="1"/>
</dbReference>
<dbReference type="AlphaFoldDB" id="A0A8H5BU61"/>
<evidence type="ECO:0000259" key="2">
    <source>
        <dbReference type="Pfam" id="PF20152"/>
    </source>
</evidence>
<keyword evidence="4" id="KW-1185">Reference proteome</keyword>
<sequence>MGYGSSAIIDTSNAVALSYLLFKTSPRDHERFKSRGVVSFLVIFFIGTGVLTGITTISSMIVCAKKSPSGLYLAVEFSRPRFNSKARLRQRMEATSELKMSSVLLFGDGPEGSNTDRSVAVEGAAHAA</sequence>
<evidence type="ECO:0000256" key="1">
    <source>
        <dbReference type="SAM" id="Phobius"/>
    </source>
</evidence>
<organism evidence="3 4">
    <name type="scientific">Psilocybe cf. subviscida</name>
    <dbReference type="NCBI Taxonomy" id="2480587"/>
    <lineage>
        <taxon>Eukaryota</taxon>
        <taxon>Fungi</taxon>
        <taxon>Dikarya</taxon>
        <taxon>Basidiomycota</taxon>
        <taxon>Agaricomycotina</taxon>
        <taxon>Agaricomycetes</taxon>
        <taxon>Agaricomycetidae</taxon>
        <taxon>Agaricales</taxon>
        <taxon>Agaricineae</taxon>
        <taxon>Strophariaceae</taxon>
        <taxon>Psilocybe</taxon>
    </lineage>
</organism>
<feature type="transmembrane region" description="Helical" evidence="1">
    <location>
        <begin position="37"/>
        <end position="62"/>
    </location>
</feature>
<keyword evidence="1" id="KW-0812">Transmembrane</keyword>
<protein>
    <recommendedName>
        <fullName evidence="2">DUF6534 domain-containing protein</fullName>
    </recommendedName>
</protein>
<dbReference type="Proteomes" id="UP000567179">
    <property type="component" value="Unassembled WGS sequence"/>
</dbReference>
<keyword evidence="1" id="KW-1133">Transmembrane helix</keyword>